<gene>
    <name evidence="6" type="ORF">CEX98_20855</name>
</gene>
<comment type="similarity">
    <text evidence="1">Belongs to the class IV-like SAM-binding methyltransferase superfamily. RNA methyltransferase TrmH family.</text>
</comment>
<dbReference type="EMBL" id="NKHF01000102">
    <property type="protein sequence ID" value="PCK29839.1"/>
    <property type="molecule type" value="Genomic_DNA"/>
</dbReference>
<evidence type="ECO:0000256" key="1">
    <source>
        <dbReference type="ARBA" id="ARBA00007228"/>
    </source>
</evidence>
<dbReference type="GO" id="GO:0032259">
    <property type="term" value="P:methylation"/>
    <property type="evidence" value="ECO:0007669"/>
    <property type="project" value="UniProtKB-KW"/>
</dbReference>
<dbReference type="CDD" id="cd18109">
    <property type="entry name" value="SpoU-like_RNA-MTase"/>
    <property type="match status" value="1"/>
</dbReference>
<dbReference type="GO" id="GO:0006396">
    <property type="term" value="P:RNA processing"/>
    <property type="evidence" value="ECO:0007669"/>
    <property type="project" value="InterPro"/>
</dbReference>
<keyword evidence="3 6" id="KW-0808">Transferase</keyword>
<evidence type="ECO:0000256" key="3">
    <source>
        <dbReference type="ARBA" id="ARBA00022679"/>
    </source>
</evidence>
<dbReference type="SUPFAM" id="SSF75217">
    <property type="entry name" value="alpha/beta knot"/>
    <property type="match status" value="1"/>
</dbReference>
<feature type="domain" description="tRNA/rRNA methyltransferase SpoU type" evidence="4">
    <location>
        <begin position="111"/>
        <end position="245"/>
    </location>
</feature>
<accession>A0A2A5JKG8</accession>
<keyword evidence="7" id="KW-1185">Reference proteome</keyword>
<dbReference type="GO" id="GO:0003723">
    <property type="term" value="F:RNA binding"/>
    <property type="evidence" value="ECO:0007669"/>
    <property type="project" value="InterPro"/>
</dbReference>
<keyword evidence="2 6" id="KW-0489">Methyltransferase</keyword>
<dbReference type="Pfam" id="PF22435">
    <property type="entry name" value="MRM3-like_sub_bind"/>
    <property type="match status" value="1"/>
</dbReference>
<dbReference type="InterPro" id="IPR053888">
    <property type="entry name" value="MRM3-like_sub_bind"/>
</dbReference>
<dbReference type="InterPro" id="IPR029028">
    <property type="entry name" value="Alpha/beta_knot_MTases"/>
</dbReference>
<evidence type="ECO:0000259" key="4">
    <source>
        <dbReference type="Pfam" id="PF00588"/>
    </source>
</evidence>
<dbReference type="Gene3D" id="3.30.1330.30">
    <property type="match status" value="1"/>
</dbReference>
<dbReference type="OrthoDB" id="9794400at2"/>
<dbReference type="GO" id="GO:0008173">
    <property type="term" value="F:RNA methyltransferase activity"/>
    <property type="evidence" value="ECO:0007669"/>
    <property type="project" value="InterPro"/>
</dbReference>
<evidence type="ECO:0000313" key="6">
    <source>
        <dbReference type="EMBL" id="PCK29839.1"/>
    </source>
</evidence>
<evidence type="ECO:0000256" key="2">
    <source>
        <dbReference type="ARBA" id="ARBA00022603"/>
    </source>
</evidence>
<dbReference type="PANTHER" id="PTHR43191">
    <property type="entry name" value="RRNA METHYLTRANSFERASE 3"/>
    <property type="match status" value="1"/>
</dbReference>
<reference evidence="7" key="1">
    <citation type="journal article" date="2019" name="Genome Announc.">
        <title>Draft Genome Sequence of Pseudoalteromonas piscicida Strain 36Y ROTHPW, an Hypersaline Seawater Isolate from the South Coast of Sonora, Mexico.</title>
        <authorList>
            <person name="Sanchez-Diaz R."/>
            <person name="Molina-Garza Z.J."/>
            <person name="Cruz-Suarez L.E."/>
            <person name="Selvin J."/>
            <person name="Kiran G.S."/>
            <person name="Ibarra-Gamez J.C."/>
            <person name="Gomez-Gil B."/>
            <person name="Galaviz-Silva L."/>
        </authorList>
    </citation>
    <scope>NUCLEOTIDE SEQUENCE [LARGE SCALE GENOMIC DNA]</scope>
    <source>
        <strain evidence="7">36Y_RITHPW</strain>
    </source>
</reference>
<dbReference type="Proteomes" id="UP000228621">
    <property type="component" value="Unassembled WGS sequence"/>
</dbReference>
<dbReference type="InterPro" id="IPR051259">
    <property type="entry name" value="rRNA_Methyltransferase"/>
</dbReference>
<organism evidence="6 7">
    <name type="scientific">Pseudoalteromonas piscicida</name>
    <dbReference type="NCBI Taxonomy" id="43662"/>
    <lineage>
        <taxon>Bacteria</taxon>
        <taxon>Pseudomonadati</taxon>
        <taxon>Pseudomonadota</taxon>
        <taxon>Gammaproteobacteria</taxon>
        <taxon>Alteromonadales</taxon>
        <taxon>Pseudoalteromonadaceae</taxon>
        <taxon>Pseudoalteromonas</taxon>
    </lineage>
</organism>
<proteinExistence type="inferred from homology"/>
<dbReference type="InterPro" id="IPR001537">
    <property type="entry name" value="SpoU_MeTrfase"/>
</dbReference>
<dbReference type="Pfam" id="PF00588">
    <property type="entry name" value="SpoU_methylase"/>
    <property type="match status" value="1"/>
</dbReference>
<dbReference type="Gene3D" id="3.40.1280.10">
    <property type="match status" value="1"/>
</dbReference>
<dbReference type="SUPFAM" id="SSF55315">
    <property type="entry name" value="L30e-like"/>
    <property type="match status" value="1"/>
</dbReference>
<dbReference type="AlphaFoldDB" id="A0A2A5JKG8"/>
<feature type="domain" description="MRM3-like substrate binding" evidence="5">
    <location>
        <begin position="17"/>
        <end position="90"/>
    </location>
</feature>
<dbReference type="InterPro" id="IPR029064">
    <property type="entry name" value="Ribosomal_eL30-like_sf"/>
</dbReference>
<comment type="caution">
    <text evidence="6">The sequence shown here is derived from an EMBL/GenBank/DDBJ whole genome shotgun (WGS) entry which is preliminary data.</text>
</comment>
<dbReference type="InterPro" id="IPR029026">
    <property type="entry name" value="tRNA_m1G_MTases_N"/>
</dbReference>
<dbReference type="PANTHER" id="PTHR43191:SF2">
    <property type="entry name" value="RRNA METHYLTRANSFERASE 3, MITOCHONDRIAL"/>
    <property type="match status" value="1"/>
</dbReference>
<evidence type="ECO:0000259" key="5">
    <source>
        <dbReference type="Pfam" id="PF22435"/>
    </source>
</evidence>
<name>A0A2A5JKG8_PSEO7</name>
<protein>
    <submittedName>
        <fullName evidence="6">RNA methyltransferase</fullName>
    </submittedName>
</protein>
<sequence length="253" mass="27188">MVNPTFEVHMISKNQQKLLRALGQKKYRKQHGLYLVQGEKNVIELVDAGMAVEQVFATSEFIAKHSNKLATVACVEAEEAVLSKVSTLVSNNAAIAVVPMPQEEAINTSGLVLALDGVSDPGNLGTIIRLADWYGLKQVVVSENCADQFNPKVISATMGSFVRVNVIRADLEAFLQQYQGDCYGAFLGGESVHQCQFSRNAVLVMGSESHGISDSIAAHVSKKVTIPAFGGAESLNVAMATGIILDNIKRCHV</sequence>
<evidence type="ECO:0000313" key="7">
    <source>
        <dbReference type="Proteomes" id="UP000228621"/>
    </source>
</evidence>